<dbReference type="Pfam" id="PF03162">
    <property type="entry name" value="Y_phosphatase2"/>
    <property type="match status" value="2"/>
</dbReference>
<feature type="compositionally biased region" description="Basic and acidic residues" evidence="1">
    <location>
        <begin position="322"/>
        <end position="342"/>
    </location>
</feature>
<sequence length="443" mass="51092">MLVPPANFGIAEEGIYRCAKVETLNLSFLETLNLKTVLFIGGQEPSKYFKEFFKNSNICWHSIRNIDFSPPQEVVDIYKQSGDTINPESNPGPSNSNDSLVQALDASKDNNHKKATNITNNNDNQNSKDNEIKDNETSELITEDSDSKSKSRYRKYVLNDNDESMIIKAICLKKTFEYLMNIDHHNILLVDRTNIVVGILRKLQKWNIASILNEYRLFAGKNGNYFAETFLDIIKLSIKQDIDKIKKTTSINQIQMKQTEKKFDKKDKNDKGGKNTKKKVHSGSNKNKSKVELVNEDDLLKAPSVPSRILKLIGDVEVETQSRMKSVQEEENETNSKNDNKSHGIFGNEYRLAFNKRELGEYEYYKTSQKELTTKKTKEKKIDDEKIDEPTNKQLTSKSEDNTVIIQVPVESKLPSWFIYQRNLWEQTNVIEEHNFYAENIFS</sequence>
<dbReference type="KEGG" id="tpf:TPHA_0M02130"/>
<dbReference type="SUPFAM" id="SSF52799">
    <property type="entry name" value="(Phosphotyrosine protein) phosphatases II"/>
    <property type="match status" value="1"/>
</dbReference>
<feature type="compositionally biased region" description="Basic and acidic residues" evidence="1">
    <location>
        <begin position="126"/>
        <end position="136"/>
    </location>
</feature>
<dbReference type="Proteomes" id="UP000005666">
    <property type="component" value="Chromosome 13"/>
</dbReference>
<feature type="region of interest" description="Disordered" evidence="1">
    <location>
        <begin position="322"/>
        <end position="345"/>
    </location>
</feature>
<dbReference type="InterPro" id="IPR029021">
    <property type="entry name" value="Prot-tyrosine_phosphatase-like"/>
</dbReference>
<dbReference type="eggNOG" id="KOG1572">
    <property type="taxonomic scope" value="Eukaryota"/>
</dbReference>
<dbReference type="Gene3D" id="3.90.190.10">
    <property type="entry name" value="Protein tyrosine phosphatase superfamily"/>
    <property type="match status" value="1"/>
</dbReference>
<organism evidence="2 3">
    <name type="scientific">Tetrapisispora phaffii (strain ATCC 24235 / CBS 4417 / NBRC 1672 / NRRL Y-8282 / UCD 70-5)</name>
    <name type="common">Yeast</name>
    <name type="synonym">Fabospora phaffii</name>
    <dbReference type="NCBI Taxonomy" id="1071381"/>
    <lineage>
        <taxon>Eukaryota</taxon>
        <taxon>Fungi</taxon>
        <taxon>Dikarya</taxon>
        <taxon>Ascomycota</taxon>
        <taxon>Saccharomycotina</taxon>
        <taxon>Saccharomycetes</taxon>
        <taxon>Saccharomycetales</taxon>
        <taxon>Saccharomycetaceae</taxon>
        <taxon>Tetrapisispora</taxon>
    </lineage>
</organism>
<evidence type="ECO:0000313" key="3">
    <source>
        <dbReference type="Proteomes" id="UP000005666"/>
    </source>
</evidence>
<dbReference type="HOGENOM" id="CLU_036633_0_0_1"/>
<feature type="region of interest" description="Disordered" evidence="1">
    <location>
        <begin position="111"/>
        <end position="146"/>
    </location>
</feature>
<dbReference type="OrthoDB" id="6375174at2759"/>
<dbReference type="GeneID" id="11531920"/>
<evidence type="ECO:0000256" key="1">
    <source>
        <dbReference type="SAM" id="MobiDB-lite"/>
    </source>
</evidence>
<dbReference type="PANTHER" id="PTHR31126:SF70">
    <property type="entry name" value="PROTEIN OCA4"/>
    <property type="match status" value="1"/>
</dbReference>
<gene>
    <name evidence="2" type="primary">TPHA0M02130</name>
    <name evidence="2" type="ordered locus">TPHA_0M02130</name>
</gene>
<evidence type="ECO:0008006" key="4">
    <source>
        <dbReference type="Google" id="ProtNLM"/>
    </source>
</evidence>
<protein>
    <recommendedName>
        <fullName evidence="4">Protein OCA4</fullName>
    </recommendedName>
</protein>
<dbReference type="GO" id="GO:0016791">
    <property type="term" value="F:phosphatase activity"/>
    <property type="evidence" value="ECO:0007669"/>
    <property type="project" value="TreeGrafter"/>
</dbReference>
<dbReference type="STRING" id="1071381.G8C0S2"/>
<dbReference type="EMBL" id="HE612868">
    <property type="protein sequence ID" value="CCE65787.1"/>
    <property type="molecule type" value="Genomic_DNA"/>
</dbReference>
<accession>G8C0S2</accession>
<evidence type="ECO:0000313" key="2">
    <source>
        <dbReference type="EMBL" id="CCE65787.1"/>
    </source>
</evidence>
<dbReference type="AlphaFoldDB" id="G8C0S2"/>
<dbReference type="InterPro" id="IPR004861">
    <property type="entry name" value="Siw14-like"/>
</dbReference>
<dbReference type="RefSeq" id="XP_003688221.1">
    <property type="nucleotide sequence ID" value="XM_003688173.1"/>
</dbReference>
<dbReference type="PANTHER" id="PTHR31126">
    <property type="entry name" value="TYROSINE-PROTEIN PHOSPHATASE"/>
    <property type="match status" value="1"/>
</dbReference>
<reference evidence="2 3" key="1">
    <citation type="journal article" date="2011" name="Proc. Natl. Acad. Sci. U.S.A.">
        <title>Evolutionary erosion of yeast sex chromosomes by mating-type switching accidents.</title>
        <authorList>
            <person name="Gordon J.L."/>
            <person name="Armisen D."/>
            <person name="Proux-Wera E."/>
            <person name="Oheigeartaigh S.S."/>
            <person name="Byrne K.P."/>
            <person name="Wolfe K.H."/>
        </authorList>
    </citation>
    <scope>NUCLEOTIDE SEQUENCE [LARGE SCALE GENOMIC DNA]</scope>
    <source>
        <strain evidence="3">ATCC 24235 / CBS 4417 / NBRC 1672 / NRRL Y-8282 / UCD 70-5</strain>
    </source>
</reference>
<feature type="compositionally biased region" description="Low complexity" evidence="1">
    <location>
        <begin position="116"/>
        <end position="125"/>
    </location>
</feature>
<dbReference type="OMA" id="FQRDLWE"/>
<name>G8C0S2_TETPH</name>
<keyword evidence="3" id="KW-1185">Reference proteome</keyword>
<feature type="region of interest" description="Disordered" evidence="1">
    <location>
        <begin position="257"/>
        <end position="295"/>
    </location>
</feature>
<feature type="compositionally biased region" description="Basic and acidic residues" evidence="1">
    <location>
        <begin position="258"/>
        <end position="273"/>
    </location>
</feature>
<proteinExistence type="predicted"/>